<evidence type="ECO:0000256" key="4">
    <source>
        <dbReference type="SAM" id="MobiDB-lite"/>
    </source>
</evidence>
<evidence type="ECO:0000256" key="3">
    <source>
        <dbReference type="SAM" id="Coils"/>
    </source>
</evidence>
<keyword evidence="5" id="KW-0472">Membrane</keyword>
<organism evidence="7 8">
    <name type="scientific">Halosimplex aquaticum</name>
    <dbReference type="NCBI Taxonomy" id="3026162"/>
    <lineage>
        <taxon>Archaea</taxon>
        <taxon>Methanobacteriati</taxon>
        <taxon>Methanobacteriota</taxon>
        <taxon>Stenosarchaea group</taxon>
        <taxon>Halobacteria</taxon>
        <taxon>Halobacteriales</taxon>
        <taxon>Haloarculaceae</taxon>
        <taxon>Halosimplex</taxon>
    </lineage>
</organism>
<keyword evidence="1" id="KW-0807">Transducer</keyword>
<dbReference type="Pfam" id="PF00672">
    <property type="entry name" value="HAMP"/>
    <property type="match status" value="2"/>
</dbReference>
<dbReference type="CDD" id="cd06225">
    <property type="entry name" value="HAMP"/>
    <property type="match status" value="2"/>
</dbReference>
<dbReference type="Gene3D" id="1.10.287.950">
    <property type="entry name" value="Methyl-accepting chemotaxis protein"/>
    <property type="match status" value="1"/>
</dbReference>
<dbReference type="AlphaFoldDB" id="A0ABD5Y052"/>
<feature type="region of interest" description="Disordered" evidence="4">
    <location>
        <begin position="618"/>
        <end position="638"/>
    </location>
</feature>
<gene>
    <name evidence="7" type="ORF">ACFQMA_13130</name>
</gene>
<accession>A0ABD5Y052</accession>
<dbReference type="Gene3D" id="6.10.250.1910">
    <property type="match status" value="1"/>
</dbReference>
<dbReference type="SMART" id="SM00304">
    <property type="entry name" value="HAMP"/>
    <property type="match status" value="2"/>
</dbReference>
<dbReference type="RefSeq" id="WP_274321851.1">
    <property type="nucleotide sequence ID" value="NZ_CP118158.1"/>
</dbReference>
<dbReference type="InterPro" id="IPR003660">
    <property type="entry name" value="HAMP_dom"/>
</dbReference>
<feature type="transmembrane region" description="Helical" evidence="5">
    <location>
        <begin position="30"/>
        <end position="50"/>
    </location>
</feature>
<evidence type="ECO:0000256" key="5">
    <source>
        <dbReference type="SAM" id="Phobius"/>
    </source>
</evidence>
<comment type="caution">
    <text evidence="7">The sequence shown here is derived from an EMBL/GenBank/DDBJ whole genome shotgun (WGS) entry which is preliminary data.</text>
</comment>
<dbReference type="PANTHER" id="PTHR32089">
    <property type="entry name" value="METHYL-ACCEPTING CHEMOTAXIS PROTEIN MCPB"/>
    <property type="match status" value="1"/>
</dbReference>
<evidence type="ECO:0000313" key="8">
    <source>
        <dbReference type="Proteomes" id="UP001596432"/>
    </source>
</evidence>
<keyword evidence="5" id="KW-1133">Transmembrane helix</keyword>
<dbReference type="SUPFAM" id="SSF58104">
    <property type="entry name" value="Methyl-accepting chemotaxis protein (MCP) signaling domain"/>
    <property type="match status" value="1"/>
</dbReference>
<dbReference type="GO" id="GO:0007165">
    <property type="term" value="P:signal transduction"/>
    <property type="evidence" value="ECO:0007669"/>
    <property type="project" value="UniProtKB-KW"/>
</dbReference>
<feature type="domain" description="HAMP" evidence="6">
    <location>
        <begin position="427"/>
        <end position="470"/>
    </location>
</feature>
<reference evidence="7 8" key="1">
    <citation type="journal article" date="2019" name="Int. J. Syst. Evol. Microbiol.">
        <title>The Global Catalogue of Microorganisms (GCM) 10K type strain sequencing project: providing services to taxonomists for standard genome sequencing and annotation.</title>
        <authorList>
            <consortium name="The Broad Institute Genomics Platform"/>
            <consortium name="The Broad Institute Genome Sequencing Center for Infectious Disease"/>
            <person name="Wu L."/>
            <person name="Ma J."/>
        </authorList>
    </citation>
    <scope>NUCLEOTIDE SEQUENCE [LARGE SCALE GENOMIC DNA]</scope>
    <source>
        <strain evidence="7 8">XZYJT29</strain>
    </source>
</reference>
<dbReference type="GeneID" id="78821066"/>
<name>A0ABD5Y052_9EURY</name>
<keyword evidence="8" id="KW-1185">Reference proteome</keyword>
<dbReference type="Proteomes" id="UP001596432">
    <property type="component" value="Unassembled WGS sequence"/>
</dbReference>
<dbReference type="PROSITE" id="PS50885">
    <property type="entry name" value="HAMP"/>
    <property type="match status" value="2"/>
</dbReference>
<evidence type="ECO:0000313" key="7">
    <source>
        <dbReference type="EMBL" id="MFC7140760.1"/>
    </source>
</evidence>
<comment type="similarity">
    <text evidence="2">Belongs to the methyl-accepting chemotaxis (MCP) protein family.</text>
</comment>
<feature type="coiled-coil region" evidence="3">
    <location>
        <begin position="504"/>
        <end position="538"/>
    </location>
</feature>
<keyword evidence="5" id="KW-0812">Transmembrane</keyword>
<dbReference type="EMBL" id="JBHTAS010000001">
    <property type="protein sequence ID" value="MFC7140760.1"/>
    <property type="molecule type" value="Genomic_DNA"/>
</dbReference>
<feature type="coiled-coil region" evidence="3">
    <location>
        <begin position="569"/>
        <end position="599"/>
    </location>
</feature>
<proteinExistence type="inferred from homology"/>
<sequence>MEDDIGDETGGSGALGAIRAAVPDFVRKRFILKFALILAVMALTVALIGATATGKLSSQVEHDVEQEYEDLATQKATVVEKWIQRNSVSVKLASKNAVLTRDGDRAGYQIRNELATTGANLYGVQSIYLVNRSTSPASVVASPQFPFDTDVSAIGREWLENVSTEEMDVADVHTTDVHVVDGDNRVIAFVSPVQGTDDRYLVVEYKVQQLANSIDQDGISSRFTQVVDANGTVQVAARSSEILRQYGSEDALRPVSLATEESGPAGGSAGVIPRMGPHSQVLDEEYTVGYAPVRVFGSDLSWVVLVHEPTSDVFGFVQTISLWGRLSTLGGVVFIGLVGTAIGLSTTRDINRLRRRADEMREGDLDVAISSPRIDSIGQLYDGFDDMRRSLKEQIEAAEHARQRAEVSRAEAIEMNEYLQEKAEEYSDIMQQCAEGDLTQRLEPDNENDSMDRIAREFNDMVAELEKTTGQLRSFAEEVEHSGEVLQSSSESVKTASEHVASSVQAISDDAHDQKEQLEAVSAELDDLVDLFDEYAAEHDELDVAEPLDNLEEIAQTVSRVAEISEQTLAETELVAGAAEEQAAELNEVTQRANDLTQYAGPLSEVLDGFETETEREFFYPNREDGRPSDEGPISGDD</sequence>
<feature type="domain" description="HAMP" evidence="6">
    <location>
        <begin position="344"/>
        <end position="396"/>
    </location>
</feature>
<evidence type="ECO:0000256" key="2">
    <source>
        <dbReference type="ARBA" id="ARBA00029447"/>
    </source>
</evidence>
<evidence type="ECO:0000259" key="6">
    <source>
        <dbReference type="PROSITE" id="PS50885"/>
    </source>
</evidence>
<evidence type="ECO:0000256" key="1">
    <source>
        <dbReference type="ARBA" id="ARBA00023224"/>
    </source>
</evidence>
<dbReference type="PANTHER" id="PTHR32089:SF112">
    <property type="entry name" value="LYSOZYME-LIKE PROTEIN-RELATED"/>
    <property type="match status" value="1"/>
</dbReference>
<keyword evidence="3" id="KW-0175">Coiled coil</keyword>
<feature type="compositionally biased region" description="Basic and acidic residues" evidence="4">
    <location>
        <begin position="618"/>
        <end position="630"/>
    </location>
</feature>
<protein>
    <submittedName>
        <fullName evidence="7">HAMP domain-containing protein</fullName>
    </submittedName>
</protein>